<feature type="transmembrane region" description="Helical" evidence="8">
    <location>
        <begin position="148"/>
        <end position="169"/>
    </location>
</feature>
<dbReference type="PROSITE" id="PS01246">
    <property type="entry name" value="UPF0003"/>
    <property type="match status" value="1"/>
</dbReference>
<dbReference type="EMBL" id="FOYT01000002">
    <property type="protein sequence ID" value="SFR55284.1"/>
    <property type="molecule type" value="Genomic_DNA"/>
</dbReference>
<keyword evidence="3" id="KW-1003">Cell membrane</keyword>
<name>A0A1I6HLK5_9EURY</name>
<evidence type="ECO:0000256" key="7">
    <source>
        <dbReference type="SAM" id="MobiDB-lite"/>
    </source>
</evidence>
<proteinExistence type="inferred from homology"/>
<feature type="transmembrane region" description="Helical" evidence="8">
    <location>
        <begin position="27"/>
        <end position="46"/>
    </location>
</feature>
<gene>
    <name evidence="11" type="ORF">SAMN04487947_2204</name>
</gene>
<comment type="similarity">
    <text evidence="2">Belongs to the MscS (TC 1.A.23) family.</text>
</comment>
<evidence type="ECO:0000256" key="4">
    <source>
        <dbReference type="ARBA" id="ARBA00022692"/>
    </source>
</evidence>
<sequence>MLVALSTTPLQGVGTALQQLGEAVPSFAGRVAVTGAIVFLTTVVLARSDELHDYDLPGVPSALWSLLVTLTTMTLAIGAAALIVGVWGQAEAVASVFEGYDFGYESFVKLGLSVLLLVGAYTMTSLVRRLVDEVTEARPAVSQHQREIAYRIAQLSLYVVGVAIVLAIWEVNLGGVLVGAGFLGIVVGMAARQTLGALLAGFVLMFSRPFEIGDWIEVGDHEGIVTDITVVNTRIQTFDGEYVMIPNDVVSSESLVNRSRKGRLRIEVEVGVDYDADPKRAADLALDAVEGLDEPLNVPTPQVVLKRFADSAVVLGVRVWIDRPSARRKWRTQTSVIAAVKDAFESADIKIPFPQRELMARTEEDGFVVAGDASGRRRRPTDARTEAEATTDGGDDGDANPESDGRRDDGDRRAGGEHRGDGESHDAALSNGDRDGDGEEDES</sequence>
<dbReference type="InterPro" id="IPR006685">
    <property type="entry name" value="MscS_channel_2nd"/>
</dbReference>
<reference evidence="12" key="1">
    <citation type="submission" date="2016-10" db="EMBL/GenBank/DDBJ databases">
        <authorList>
            <person name="Varghese N."/>
            <person name="Submissions S."/>
        </authorList>
    </citation>
    <scope>NUCLEOTIDE SEQUENCE [LARGE SCALE GENOMIC DNA]</scope>
    <source>
        <strain evidence="12">CGMCC 1.7736</strain>
    </source>
</reference>
<evidence type="ECO:0000259" key="9">
    <source>
        <dbReference type="Pfam" id="PF00924"/>
    </source>
</evidence>
<dbReference type="AlphaFoldDB" id="A0A1I6HLK5"/>
<dbReference type="Gene3D" id="2.30.30.60">
    <property type="match status" value="1"/>
</dbReference>
<evidence type="ECO:0000256" key="2">
    <source>
        <dbReference type="ARBA" id="ARBA00008017"/>
    </source>
</evidence>
<dbReference type="SUPFAM" id="SSF50182">
    <property type="entry name" value="Sm-like ribonucleoproteins"/>
    <property type="match status" value="1"/>
</dbReference>
<protein>
    <submittedName>
        <fullName evidence="11">Small-conductance mechanosensitive channel</fullName>
    </submittedName>
</protein>
<dbReference type="InterPro" id="IPR049278">
    <property type="entry name" value="MS_channel_C"/>
</dbReference>
<dbReference type="SUPFAM" id="SSF82689">
    <property type="entry name" value="Mechanosensitive channel protein MscS (YggB), C-terminal domain"/>
    <property type="match status" value="1"/>
</dbReference>
<dbReference type="GO" id="GO:0008381">
    <property type="term" value="F:mechanosensitive monoatomic ion channel activity"/>
    <property type="evidence" value="ECO:0007669"/>
    <property type="project" value="InterPro"/>
</dbReference>
<feature type="domain" description="Mechanosensitive ion channel MscS" evidence="9">
    <location>
        <begin position="197"/>
        <end position="260"/>
    </location>
</feature>
<feature type="transmembrane region" description="Helical" evidence="8">
    <location>
        <begin position="107"/>
        <end position="127"/>
    </location>
</feature>
<evidence type="ECO:0000313" key="12">
    <source>
        <dbReference type="Proteomes" id="UP000198531"/>
    </source>
</evidence>
<dbReference type="OrthoDB" id="31543at2157"/>
<dbReference type="RefSeq" id="WP_177232647.1">
    <property type="nucleotide sequence ID" value="NZ_FOYT01000002.1"/>
</dbReference>
<evidence type="ECO:0000256" key="8">
    <source>
        <dbReference type="SAM" id="Phobius"/>
    </source>
</evidence>
<dbReference type="InterPro" id="IPR010920">
    <property type="entry name" value="LSM_dom_sf"/>
</dbReference>
<dbReference type="STRING" id="553469.SAMN04487947_2204"/>
<dbReference type="Proteomes" id="UP000198531">
    <property type="component" value="Unassembled WGS sequence"/>
</dbReference>
<keyword evidence="5 8" id="KW-1133">Transmembrane helix</keyword>
<organism evidence="11 12">
    <name type="scientific">Halogeometricum rufum</name>
    <dbReference type="NCBI Taxonomy" id="553469"/>
    <lineage>
        <taxon>Archaea</taxon>
        <taxon>Methanobacteriati</taxon>
        <taxon>Methanobacteriota</taxon>
        <taxon>Stenosarchaea group</taxon>
        <taxon>Halobacteria</taxon>
        <taxon>Halobacteriales</taxon>
        <taxon>Haloferacaceae</taxon>
        <taxon>Halogeometricum</taxon>
    </lineage>
</organism>
<evidence type="ECO:0000256" key="6">
    <source>
        <dbReference type="ARBA" id="ARBA00023136"/>
    </source>
</evidence>
<evidence type="ECO:0000259" key="10">
    <source>
        <dbReference type="Pfam" id="PF21082"/>
    </source>
</evidence>
<comment type="subcellular location">
    <subcellularLocation>
        <location evidence="1">Cell membrane</location>
        <topology evidence="1">Multi-pass membrane protein</topology>
    </subcellularLocation>
</comment>
<feature type="transmembrane region" description="Helical" evidence="8">
    <location>
        <begin position="181"/>
        <end position="206"/>
    </location>
</feature>
<accession>A0A1I6HLK5</accession>
<feature type="transmembrane region" description="Helical" evidence="8">
    <location>
        <begin position="66"/>
        <end position="87"/>
    </location>
</feature>
<evidence type="ECO:0000256" key="5">
    <source>
        <dbReference type="ARBA" id="ARBA00022989"/>
    </source>
</evidence>
<keyword evidence="6 8" id="KW-0472">Membrane</keyword>
<dbReference type="PANTHER" id="PTHR30221:SF20">
    <property type="entry name" value="SMALL-CONDUCTANCE MECHANOSENSITIVE CHANNEL"/>
    <property type="match status" value="1"/>
</dbReference>
<feature type="region of interest" description="Disordered" evidence="7">
    <location>
        <begin position="369"/>
        <end position="443"/>
    </location>
</feature>
<dbReference type="Gene3D" id="3.30.70.100">
    <property type="match status" value="1"/>
</dbReference>
<dbReference type="Gene3D" id="1.10.287.1260">
    <property type="match status" value="1"/>
</dbReference>
<dbReference type="SUPFAM" id="SSF82861">
    <property type="entry name" value="Mechanosensitive channel protein MscS (YggB), transmembrane region"/>
    <property type="match status" value="1"/>
</dbReference>
<dbReference type="InterPro" id="IPR011014">
    <property type="entry name" value="MscS_channel_TM-2"/>
</dbReference>
<evidence type="ECO:0000256" key="1">
    <source>
        <dbReference type="ARBA" id="ARBA00004651"/>
    </source>
</evidence>
<dbReference type="InterPro" id="IPR045275">
    <property type="entry name" value="MscS_archaea/bacteria_type"/>
</dbReference>
<evidence type="ECO:0000256" key="3">
    <source>
        <dbReference type="ARBA" id="ARBA00022475"/>
    </source>
</evidence>
<dbReference type="InterPro" id="IPR023408">
    <property type="entry name" value="MscS_beta-dom_sf"/>
</dbReference>
<dbReference type="InterPro" id="IPR011066">
    <property type="entry name" value="MscS_channel_C_sf"/>
</dbReference>
<dbReference type="Pfam" id="PF00924">
    <property type="entry name" value="MS_channel_2nd"/>
    <property type="match status" value="1"/>
</dbReference>
<dbReference type="GO" id="GO:0005886">
    <property type="term" value="C:plasma membrane"/>
    <property type="evidence" value="ECO:0007669"/>
    <property type="project" value="UniProtKB-SubCell"/>
</dbReference>
<keyword evidence="4 8" id="KW-0812">Transmembrane</keyword>
<dbReference type="Pfam" id="PF21082">
    <property type="entry name" value="MS_channel_3rd"/>
    <property type="match status" value="1"/>
</dbReference>
<feature type="domain" description="Mechanosensitive ion channel MscS C-terminal" evidence="10">
    <location>
        <begin position="266"/>
        <end position="351"/>
    </location>
</feature>
<keyword evidence="12" id="KW-1185">Reference proteome</keyword>
<dbReference type="InterPro" id="IPR006686">
    <property type="entry name" value="MscS_channel_CS"/>
</dbReference>
<dbReference type="PANTHER" id="PTHR30221">
    <property type="entry name" value="SMALL-CONDUCTANCE MECHANOSENSITIVE CHANNEL"/>
    <property type="match status" value="1"/>
</dbReference>
<feature type="compositionally biased region" description="Basic and acidic residues" evidence="7">
    <location>
        <begin position="403"/>
        <end position="426"/>
    </location>
</feature>
<evidence type="ECO:0000313" key="11">
    <source>
        <dbReference type="EMBL" id="SFR55284.1"/>
    </source>
</evidence>